<reference evidence="9 10" key="1">
    <citation type="submission" date="2018-08" db="EMBL/GenBank/DDBJ databases">
        <title>Comparative analysis of Burkholderia isolates from Puerto Rico.</title>
        <authorList>
            <person name="Hall C."/>
            <person name="Sahl J."/>
            <person name="Wagner D."/>
        </authorList>
    </citation>
    <scope>NUCLEOTIDE SEQUENCE [LARGE SCALE GENOMIC DNA]</scope>
    <source>
        <strain evidence="9 10">Bp9025</strain>
    </source>
</reference>
<accession>A0A3N8PTR2</accession>
<dbReference type="Gene3D" id="3.40.50.300">
    <property type="entry name" value="P-loop containing nucleotide triphosphate hydrolases"/>
    <property type="match status" value="1"/>
</dbReference>
<comment type="caution">
    <text evidence="9">The sequence shown here is derived from an EMBL/GenBank/DDBJ whole genome shotgun (WGS) entry which is preliminary data.</text>
</comment>
<gene>
    <name evidence="9" type="ORF">DF051_17805</name>
</gene>
<keyword evidence="2" id="KW-0813">Transport</keyword>
<dbReference type="Pfam" id="PF00005">
    <property type="entry name" value="ABC_tran"/>
    <property type="match status" value="1"/>
</dbReference>
<sequence length="259" mass="28313">MTRWTTSKQTRWCATSISGERRRLTMLILKDVTAGYGGAPVLHGTNLAMADREILGLVGYNGMGKTSLLKTVMGVLPTRSGTITWRGEAIQDLAVHLRSRHGVAMVAQGCAGFPQLTVMENLRLASFADRRQREQAVEKVIAQIPRLERLLKRPSSGLSGGERQLLSLARALITVPRLLLVDEITDGVQPSVCDELSELLNIIAKNDRLAMLIVDQDLSFVASVVERAVLMQKGRIVADRSREQLLGDTPFDVETAAAA</sequence>
<dbReference type="InterPro" id="IPR052156">
    <property type="entry name" value="BCAA_Transport_ATP-bd_LivF"/>
</dbReference>
<dbReference type="InterPro" id="IPR027417">
    <property type="entry name" value="P-loop_NTPase"/>
</dbReference>
<dbReference type="PROSITE" id="PS50893">
    <property type="entry name" value="ABC_TRANSPORTER_2"/>
    <property type="match status" value="1"/>
</dbReference>
<dbReference type="SUPFAM" id="SSF52540">
    <property type="entry name" value="P-loop containing nucleoside triphosphate hydrolases"/>
    <property type="match status" value="1"/>
</dbReference>
<keyword evidence="3" id="KW-1003">Cell membrane</keyword>
<dbReference type="PANTHER" id="PTHR43820">
    <property type="entry name" value="HIGH-AFFINITY BRANCHED-CHAIN AMINO ACID TRANSPORT ATP-BINDING PROTEIN LIVF"/>
    <property type="match status" value="1"/>
</dbReference>
<dbReference type="PANTHER" id="PTHR43820:SF4">
    <property type="entry name" value="HIGH-AFFINITY BRANCHED-CHAIN AMINO ACID TRANSPORT ATP-BINDING PROTEIN LIVF"/>
    <property type="match status" value="1"/>
</dbReference>
<dbReference type="InterPro" id="IPR003439">
    <property type="entry name" value="ABC_transporter-like_ATP-bd"/>
</dbReference>
<dbReference type="Proteomes" id="UP000277921">
    <property type="component" value="Unassembled WGS sequence"/>
</dbReference>
<evidence type="ECO:0000313" key="10">
    <source>
        <dbReference type="Proteomes" id="UP000277921"/>
    </source>
</evidence>
<protein>
    <submittedName>
        <fullName evidence="9">ATP-binding cassette domain-containing protein</fullName>
    </submittedName>
</protein>
<dbReference type="PROSITE" id="PS00211">
    <property type="entry name" value="ABC_TRANSPORTER_1"/>
    <property type="match status" value="1"/>
</dbReference>
<dbReference type="SMART" id="SM00382">
    <property type="entry name" value="AAA"/>
    <property type="match status" value="1"/>
</dbReference>
<evidence type="ECO:0000256" key="5">
    <source>
        <dbReference type="ARBA" id="ARBA00022741"/>
    </source>
</evidence>
<keyword evidence="6 9" id="KW-0067">ATP-binding</keyword>
<evidence type="ECO:0000256" key="6">
    <source>
        <dbReference type="ARBA" id="ARBA00022840"/>
    </source>
</evidence>
<feature type="domain" description="ABC transporter" evidence="8">
    <location>
        <begin position="27"/>
        <end position="258"/>
    </location>
</feature>
<keyword evidence="4" id="KW-0997">Cell inner membrane</keyword>
<dbReference type="GO" id="GO:0015658">
    <property type="term" value="F:branched-chain amino acid transmembrane transporter activity"/>
    <property type="evidence" value="ECO:0007669"/>
    <property type="project" value="TreeGrafter"/>
</dbReference>
<evidence type="ECO:0000256" key="2">
    <source>
        <dbReference type="ARBA" id="ARBA00022448"/>
    </source>
</evidence>
<organism evidence="9 10">
    <name type="scientific">Burkholderia contaminans</name>
    <dbReference type="NCBI Taxonomy" id="488447"/>
    <lineage>
        <taxon>Bacteria</taxon>
        <taxon>Pseudomonadati</taxon>
        <taxon>Pseudomonadota</taxon>
        <taxon>Betaproteobacteria</taxon>
        <taxon>Burkholderiales</taxon>
        <taxon>Burkholderiaceae</taxon>
        <taxon>Burkholderia</taxon>
        <taxon>Burkholderia cepacia complex</taxon>
    </lineage>
</organism>
<dbReference type="InterPro" id="IPR003593">
    <property type="entry name" value="AAA+_ATPase"/>
</dbReference>
<keyword evidence="7" id="KW-0029">Amino-acid transport</keyword>
<comment type="similarity">
    <text evidence="1">Belongs to the ABC transporter superfamily.</text>
</comment>
<keyword evidence="4" id="KW-0472">Membrane</keyword>
<dbReference type="GO" id="GO:0015807">
    <property type="term" value="P:L-amino acid transport"/>
    <property type="evidence" value="ECO:0007669"/>
    <property type="project" value="TreeGrafter"/>
</dbReference>
<dbReference type="GO" id="GO:0016887">
    <property type="term" value="F:ATP hydrolysis activity"/>
    <property type="evidence" value="ECO:0007669"/>
    <property type="project" value="InterPro"/>
</dbReference>
<evidence type="ECO:0000313" key="9">
    <source>
        <dbReference type="EMBL" id="RQT14997.1"/>
    </source>
</evidence>
<evidence type="ECO:0000256" key="4">
    <source>
        <dbReference type="ARBA" id="ARBA00022519"/>
    </source>
</evidence>
<dbReference type="EMBL" id="QTQV01000009">
    <property type="protein sequence ID" value="RQT14997.1"/>
    <property type="molecule type" value="Genomic_DNA"/>
</dbReference>
<dbReference type="InterPro" id="IPR017871">
    <property type="entry name" value="ABC_transporter-like_CS"/>
</dbReference>
<proteinExistence type="inferred from homology"/>
<name>A0A3N8PTR2_9BURK</name>
<dbReference type="AlphaFoldDB" id="A0A3N8PTR2"/>
<dbReference type="GO" id="GO:0005524">
    <property type="term" value="F:ATP binding"/>
    <property type="evidence" value="ECO:0007669"/>
    <property type="project" value="UniProtKB-KW"/>
</dbReference>
<evidence type="ECO:0000259" key="8">
    <source>
        <dbReference type="PROSITE" id="PS50893"/>
    </source>
</evidence>
<evidence type="ECO:0000256" key="1">
    <source>
        <dbReference type="ARBA" id="ARBA00005417"/>
    </source>
</evidence>
<keyword evidence="5" id="KW-0547">Nucleotide-binding</keyword>
<evidence type="ECO:0000256" key="7">
    <source>
        <dbReference type="ARBA" id="ARBA00022970"/>
    </source>
</evidence>
<evidence type="ECO:0000256" key="3">
    <source>
        <dbReference type="ARBA" id="ARBA00022475"/>
    </source>
</evidence>